<dbReference type="GO" id="GO:0006310">
    <property type="term" value="P:DNA recombination"/>
    <property type="evidence" value="ECO:0007669"/>
    <property type="project" value="UniProtKB-KW"/>
</dbReference>
<accession>A0A4S8QKG0</accession>
<dbReference type="InterPro" id="IPR001959">
    <property type="entry name" value="Transposase"/>
</dbReference>
<feature type="non-terminal residue" evidence="7">
    <location>
        <position position="1"/>
    </location>
</feature>
<dbReference type="EMBL" id="STGY01000002">
    <property type="protein sequence ID" value="THV43485.1"/>
    <property type="molecule type" value="Genomic_DNA"/>
</dbReference>
<dbReference type="GO" id="GO:0032196">
    <property type="term" value="P:transposition"/>
    <property type="evidence" value="ECO:0007669"/>
    <property type="project" value="UniProtKB-KW"/>
</dbReference>
<dbReference type="Proteomes" id="UP000308760">
    <property type="component" value="Unassembled WGS sequence"/>
</dbReference>
<dbReference type="Pfam" id="PF01385">
    <property type="entry name" value="OrfB_IS605"/>
    <property type="match status" value="1"/>
</dbReference>
<reference evidence="8" key="1">
    <citation type="submission" date="2019-04" db="EMBL/GenBank/DDBJ databases">
        <title>Nocardioides xinjiangensis sp. nov.</title>
        <authorList>
            <person name="Liu S."/>
        </authorList>
    </citation>
    <scope>NUCLEOTIDE SEQUENCE [LARGE SCALE GENOMIC DNA]</scope>
    <source>
        <strain evidence="8">18</strain>
    </source>
</reference>
<evidence type="ECO:0000259" key="6">
    <source>
        <dbReference type="Pfam" id="PF07282"/>
    </source>
</evidence>
<reference evidence="7 8" key="2">
    <citation type="submission" date="2019-05" db="EMBL/GenBank/DDBJ databases">
        <title>Glycomyces buryatensis sp. nov.</title>
        <authorList>
            <person name="Nikitina E."/>
        </authorList>
    </citation>
    <scope>NUCLEOTIDE SEQUENCE [LARGE SCALE GENOMIC DNA]</scope>
    <source>
        <strain evidence="7 8">18</strain>
    </source>
</reference>
<comment type="caution">
    <text evidence="7">The sequence shown here is derived from an EMBL/GenBank/DDBJ whole genome shotgun (WGS) entry which is preliminary data.</text>
</comment>
<keyword evidence="2" id="KW-0815">Transposition</keyword>
<keyword evidence="8" id="KW-1185">Reference proteome</keyword>
<evidence type="ECO:0000313" key="8">
    <source>
        <dbReference type="Proteomes" id="UP000308760"/>
    </source>
</evidence>
<keyword evidence="3" id="KW-0238">DNA-binding</keyword>
<dbReference type="GO" id="GO:0003677">
    <property type="term" value="F:DNA binding"/>
    <property type="evidence" value="ECO:0007669"/>
    <property type="project" value="UniProtKB-KW"/>
</dbReference>
<organism evidence="7 8">
    <name type="scientific">Glycomyces buryatensis</name>
    <dbReference type="NCBI Taxonomy" id="2570927"/>
    <lineage>
        <taxon>Bacteria</taxon>
        <taxon>Bacillati</taxon>
        <taxon>Actinomycetota</taxon>
        <taxon>Actinomycetes</taxon>
        <taxon>Glycomycetales</taxon>
        <taxon>Glycomycetaceae</taxon>
        <taxon>Glycomyces</taxon>
    </lineage>
</organism>
<evidence type="ECO:0000256" key="4">
    <source>
        <dbReference type="ARBA" id="ARBA00023172"/>
    </source>
</evidence>
<dbReference type="NCBIfam" id="NF040570">
    <property type="entry name" value="guided_TnpB"/>
    <property type="match status" value="1"/>
</dbReference>
<evidence type="ECO:0000256" key="1">
    <source>
        <dbReference type="ARBA" id="ARBA00008761"/>
    </source>
</evidence>
<dbReference type="AlphaFoldDB" id="A0A4S8QKG0"/>
<feature type="domain" description="Cas12f1-like TNB" evidence="6">
    <location>
        <begin position="92"/>
        <end position="160"/>
    </location>
</feature>
<dbReference type="Pfam" id="PF07282">
    <property type="entry name" value="Cas12f1-like_TNB"/>
    <property type="match status" value="1"/>
</dbReference>
<comment type="similarity">
    <text evidence="1">In the C-terminal section; belongs to the transposase 35 family.</text>
</comment>
<sequence length="175" mass="19369">IENPKFFARLERKLKKAQRALSRKTKGSANQAKARLKVARVHEKVKHTRGDWIDQRVATIVAESQGIYVEDLNVAGLSRGRASKSWHDAAAGMFLTRLESKAARTGRTFAKVDRYFPSTQLCSDCGALTGPKGLAGLQVREWSCPCGAVHDRDVNAEINIRREGKRLVAEGLPDT</sequence>
<dbReference type="OrthoDB" id="6230307at2"/>
<keyword evidence="4" id="KW-0233">DNA recombination</keyword>
<evidence type="ECO:0000259" key="5">
    <source>
        <dbReference type="Pfam" id="PF01385"/>
    </source>
</evidence>
<evidence type="ECO:0000256" key="3">
    <source>
        <dbReference type="ARBA" id="ARBA00023125"/>
    </source>
</evidence>
<protein>
    <submittedName>
        <fullName evidence="7">Transposase</fullName>
    </submittedName>
</protein>
<evidence type="ECO:0000313" key="7">
    <source>
        <dbReference type="EMBL" id="THV43485.1"/>
    </source>
</evidence>
<name>A0A4S8QKG0_9ACTN</name>
<feature type="domain" description="Probable transposase IS891/IS1136/IS1341" evidence="5">
    <location>
        <begin position="1"/>
        <end position="79"/>
    </location>
</feature>
<dbReference type="InterPro" id="IPR010095">
    <property type="entry name" value="Cas12f1-like_TNB"/>
</dbReference>
<gene>
    <name evidence="7" type="ORF">FAB82_00905</name>
</gene>
<evidence type="ECO:0000256" key="2">
    <source>
        <dbReference type="ARBA" id="ARBA00022578"/>
    </source>
</evidence>
<dbReference type="RefSeq" id="WP_136532659.1">
    <property type="nucleotide sequence ID" value="NZ_STGY01000002.1"/>
</dbReference>
<proteinExistence type="inferred from homology"/>